<evidence type="ECO:0000313" key="8">
    <source>
        <dbReference type="Proteomes" id="UP000284243"/>
    </source>
</evidence>
<accession>A0A3D4ZD69</accession>
<protein>
    <recommendedName>
        <fullName evidence="10">DUF1282 domain-containing protein</fullName>
    </recommendedName>
</protein>
<dbReference type="EMBL" id="JAKNDN010000011">
    <property type="protein sequence ID" value="MCG4959620.1"/>
    <property type="molecule type" value="Genomic_DNA"/>
</dbReference>
<evidence type="ECO:0000313" key="3">
    <source>
        <dbReference type="EMBL" id="MDB9223429.1"/>
    </source>
</evidence>
<evidence type="ECO:0000313" key="2">
    <source>
        <dbReference type="EMBL" id="MCG4959620.1"/>
    </source>
</evidence>
<evidence type="ECO:0000313" key="5">
    <source>
        <dbReference type="EMBL" id="RGV22744.1"/>
    </source>
</evidence>
<organism evidence="5 7">
    <name type="scientific">Odoribacter splanchnicus</name>
    <dbReference type="NCBI Taxonomy" id="28118"/>
    <lineage>
        <taxon>Bacteria</taxon>
        <taxon>Pseudomonadati</taxon>
        <taxon>Bacteroidota</taxon>
        <taxon>Bacteroidia</taxon>
        <taxon>Bacteroidales</taxon>
        <taxon>Odoribacteraceae</taxon>
        <taxon>Odoribacter</taxon>
    </lineage>
</organism>
<reference evidence="7 8" key="1">
    <citation type="submission" date="2018-08" db="EMBL/GenBank/DDBJ databases">
        <title>A genome reference for cultivated species of the human gut microbiota.</title>
        <authorList>
            <person name="Zou Y."/>
            <person name="Xue W."/>
            <person name="Luo G."/>
        </authorList>
    </citation>
    <scope>NUCLEOTIDE SEQUENCE [LARGE SCALE GENOMIC DNA]</scope>
    <source>
        <strain evidence="5 7">AF14-6AC</strain>
        <strain evidence="4 8">AF16-14</strain>
        <strain evidence="6 9">OF03-11</strain>
    </source>
</reference>
<reference evidence="3" key="3">
    <citation type="submission" date="2023-01" db="EMBL/GenBank/DDBJ databases">
        <title>Human gut microbiome strain richness.</title>
        <authorList>
            <person name="Chen-Liaw A."/>
        </authorList>
    </citation>
    <scope>NUCLEOTIDE SEQUENCE</scope>
    <source>
        <strain evidence="3">RTP21484st1_B7_RTP21484_190118</strain>
    </source>
</reference>
<dbReference type="Proteomes" id="UP001199750">
    <property type="component" value="Unassembled WGS sequence"/>
</dbReference>
<comment type="caution">
    <text evidence="5">The sequence shown here is derived from an EMBL/GenBank/DDBJ whole genome shotgun (WGS) entry which is preliminary data.</text>
</comment>
<feature type="transmembrane region" description="Helical" evidence="1">
    <location>
        <begin position="69"/>
        <end position="88"/>
    </location>
</feature>
<evidence type="ECO:0000313" key="4">
    <source>
        <dbReference type="EMBL" id="RGU55301.1"/>
    </source>
</evidence>
<dbReference type="EMBL" id="JAQMRD010000012">
    <property type="protein sequence ID" value="MDB9223429.1"/>
    <property type="molecule type" value="Genomic_DNA"/>
</dbReference>
<dbReference type="AlphaFoldDB" id="A0A3D4ZD69"/>
<dbReference type="EMBL" id="QRYW01000031">
    <property type="protein sequence ID" value="RGV22744.1"/>
    <property type="molecule type" value="Genomic_DNA"/>
</dbReference>
<feature type="transmembrane region" description="Helical" evidence="1">
    <location>
        <begin position="162"/>
        <end position="190"/>
    </location>
</feature>
<dbReference type="Proteomes" id="UP000284243">
    <property type="component" value="Unassembled WGS sequence"/>
</dbReference>
<keyword evidence="1" id="KW-0472">Membrane</keyword>
<gene>
    <name evidence="5" type="ORF">DWW24_14040</name>
    <name evidence="4" type="ORF">DWW57_13150</name>
    <name evidence="6" type="ORF">DXA53_12925</name>
    <name evidence="2" type="ORF">L0P03_07100</name>
    <name evidence="3" type="ORF">PN645_10480</name>
</gene>
<dbReference type="Proteomes" id="UP000284434">
    <property type="component" value="Unassembled WGS sequence"/>
</dbReference>
<dbReference type="RefSeq" id="WP_022159449.1">
    <property type="nucleotide sequence ID" value="NZ_BAABYK010000001.1"/>
</dbReference>
<evidence type="ECO:0000256" key="1">
    <source>
        <dbReference type="SAM" id="Phobius"/>
    </source>
</evidence>
<evidence type="ECO:0000313" key="9">
    <source>
        <dbReference type="Proteomes" id="UP000284434"/>
    </source>
</evidence>
<feature type="transmembrane region" description="Helical" evidence="1">
    <location>
        <begin position="41"/>
        <end position="63"/>
    </location>
</feature>
<evidence type="ECO:0008006" key="10">
    <source>
        <dbReference type="Google" id="ProtNLM"/>
    </source>
</evidence>
<name>A0A3D4ZD69_9BACT</name>
<feature type="transmembrane region" description="Helical" evidence="1">
    <location>
        <begin position="100"/>
        <end position="117"/>
    </location>
</feature>
<sequence>MKNINFKYLYRRTEQLLMVPETVWPEALNETNSGKELYRNYLIPITMVISIMVLLINLINYNFWQATGLTIINLIAMLIGNWFAYLITREYLCRKLSFDTNLALNLTVYSGVIFIIFHSIGNALGNIFLGQLFTLLSFTFIRTLYKGLGQIPRLHPGQKTNILVISSLAIICIPVIINQLLMIIFGISAFNI</sequence>
<dbReference type="Proteomes" id="UP001212263">
    <property type="component" value="Unassembled WGS sequence"/>
</dbReference>
<evidence type="ECO:0000313" key="7">
    <source>
        <dbReference type="Proteomes" id="UP000283426"/>
    </source>
</evidence>
<keyword evidence="1" id="KW-0812">Transmembrane</keyword>
<keyword evidence="1" id="KW-1133">Transmembrane helix</keyword>
<feature type="transmembrane region" description="Helical" evidence="1">
    <location>
        <begin position="123"/>
        <end position="141"/>
    </location>
</feature>
<proteinExistence type="predicted"/>
<reference evidence="2" key="2">
    <citation type="submission" date="2022-01" db="EMBL/GenBank/DDBJ databases">
        <title>Collection of gut derived symbiotic bacterial strains cultured from healthy donors.</title>
        <authorList>
            <person name="Lin H."/>
            <person name="Kohout C."/>
            <person name="Waligurski E."/>
            <person name="Pamer E.G."/>
        </authorList>
    </citation>
    <scope>NUCLEOTIDE SEQUENCE</scope>
    <source>
        <strain evidence="2">DFI.1.149</strain>
    </source>
</reference>
<dbReference type="Proteomes" id="UP000283426">
    <property type="component" value="Unassembled WGS sequence"/>
</dbReference>
<evidence type="ECO:0000313" key="6">
    <source>
        <dbReference type="EMBL" id="RGY05384.1"/>
    </source>
</evidence>
<dbReference type="EMBL" id="QRYC01000019">
    <property type="protein sequence ID" value="RGU55301.1"/>
    <property type="molecule type" value="Genomic_DNA"/>
</dbReference>
<dbReference type="EMBL" id="QSCO01000018">
    <property type="protein sequence ID" value="RGY05384.1"/>
    <property type="molecule type" value="Genomic_DNA"/>
</dbReference>